<dbReference type="Pfam" id="PF21016">
    <property type="entry name" value="RlmN_N"/>
    <property type="match status" value="1"/>
</dbReference>
<evidence type="ECO:0000256" key="9">
    <source>
        <dbReference type="ARBA" id="ARBA00022723"/>
    </source>
</evidence>
<dbReference type="Proteomes" id="UP001400965">
    <property type="component" value="Unassembled WGS sequence"/>
</dbReference>
<evidence type="ECO:0000259" key="14">
    <source>
        <dbReference type="PROSITE" id="PS51918"/>
    </source>
</evidence>
<dbReference type="RefSeq" id="WP_346041040.1">
    <property type="nucleotide sequence ID" value="NZ_BAAACP010000001.1"/>
</dbReference>
<comment type="caution">
    <text evidence="13">Lacks conserved residue(s) required for the propagation of feature annotation.</text>
</comment>
<feature type="binding site" evidence="13">
    <location>
        <position position="293"/>
    </location>
    <ligand>
        <name>S-adenosyl-L-methionine</name>
        <dbReference type="ChEBI" id="CHEBI:59789"/>
    </ligand>
</feature>
<feature type="binding site" evidence="13">
    <location>
        <begin position="217"/>
        <end position="219"/>
    </location>
    <ligand>
        <name>S-adenosyl-L-methionine</name>
        <dbReference type="ChEBI" id="CHEBI:59789"/>
    </ligand>
</feature>
<evidence type="ECO:0000256" key="10">
    <source>
        <dbReference type="ARBA" id="ARBA00023004"/>
    </source>
</evidence>
<dbReference type="InterPro" id="IPR058240">
    <property type="entry name" value="rSAM_sf"/>
</dbReference>
<dbReference type="Gene3D" id="1.10.150.530">
    <property type="match status" value="1"/>
</dbReference>
<protein>
    <recommendedName>
        <fullName evidence="13">Probable dual-specificity RNA methyltransferase RlmN</fullName>
        <ecNumber evidence="13">2.1.1.192</ecNumber>
    </recommendedName>
    <alternativeName>
        <fullName evidence="13">23S rRNA (adenine(2503)-C(2))-methyltransferase</fullName>
    </alternativeName>
    <alternativeName>
        <fullName evidence="13">23S rRNA m2A2503 methyltransferase</fullName>
    </alternativeName>
    <alternativeName>
        <fullName evidence="13">Ribosomal RNA large subunit methyltransferase N</fullName>
    </alternativeName>
    <alternativeName>
        <fullName evidence="13">tRNA (adenine(37)-C(2))-methyltransferase</fullName>
    </alternativeName>
    <alternativeName>
        <fullName evidence="13">tRNA m2A37 methyltransferase</fullName>
    </alternativeName>
</protein>
<dbReference type="NCBIfam" id="TIGR00048">
    <property type="entry name" value="rRNA_mod_RlmN"/>
    <property type="match status" value="1"/>
</dbReference>
<dbReference type="InterPro" id="IPR004383">
    <property type="entry name" value="rRNA_lsu_MTrfase_RlmN/Cfr"/>
</dbReference>
<evidence type="ECO:0000256" key="1">
    <source>
        <dbReference type="ARBA" id="ARBA00004496"/>
    </source>
</evidence>
<proteinExistence type="inferred from homology"/>
<keyword evidence="8 13" id="KW-0819">tRNA processing</keyword>
<gene>
    <name evidence="13 15" type="primary">rlmN</name>
    <name evidence="15" type="ORF">GCM10008917_01050</name>
</gene>
<dbReference type="PANTHER" id="PTHR30544:SF5">
    <property type="entry name" value="RADICAL SAM CORE DOMAIN-CONTAINING PROTEIN"/>
    <property type="match status" value="1"/>
</dbReference>
<organism evidence="15 16">
    <name type="scientific">Paraclostridium tenue</name>
    <dbReference type="NCBI Taxonomy" id="1737"/>
    <lineage>
        <taxon>Bacteria</taxon>
        <taxon>Bacillati</taxon>
        <taxon>Bacillota</taxon>
        <taxon>Clostridia</taxon>
        <taxon>Peptostreptococcales</taxon>
        <taxon>Peptostreptococcaceae</taxon>
        <taxon>Paraclostridium</taxon>
    </lineage>
</organism>
<comment type="cofactor">
    <cofactor evidence="13">
        <name>[4Fe-4S] cluster</name>
        <dbReference type="ChEBI" id="CHEBI:49883"/>
    </cofactor>
    <text evidence="13">Binds 1 [4Fe-4S] cluster. The cluster is coordinated with 3 cysteines and an exchangeable S-adenosyl-L-methionine.</text>
</comment>
<feature type="binding site" evidence="13">
    <location>
        <position position="115"/>
    </location>
    <ligand>
        <name>[4Fe-4S] cluster</name>
        <dbReference type="ChEBI" id="CHEBI:49883"/>
        <note>4Fe-4S-S-AdoMet</note>
    </ligand>
</feature>
<dbReference type="Pfam" id="PF04055">
    <property type="entry name" value="Radical_SAM"/>
    <property type="match status" value="1"/>
</dbReference>
<dbReference type="InterPro" id="IPR013785">
    <property type="entry name" value="Aldolase_TIM"/>
</dbReference>
<keyword evidence="2 13" id="KW-0004">4Fe-4S</keyword>
<keyword evidence="10 13" id="KW-0408">Iron</keyword>
<feature type="active site" description="Proton acceptor" evidence="13">
    <location>
        <position position="95"/>
    </location>
</feature>
<comment type="function">
    <text evidence="13">Specifically methylates position 2 of adenine 2503 in 23S rRNA and position 2 of adenine 37 in tRNAs.</text>
</comment>
<evidence type="ECO:0000256" key="4">
    <source>
        <dbReference type="ARBA" id="ARBA00022552"/>
    </source>
</evidence>
<comment type="similarity">
    <text evidence="13">Belongs to the radical SAM superfamily. RlmN family.</text>
</comment>
<dbReference type="EMBL" id="BAAACP010000001">
    <property type="protein sequence ID" value="GAA0861087.1"/>
    <property type="molecule type" value="Genomic_DNA"/>
</dbReference>
<feature type="binding site" evidence="13">
    <location>
        <begin position="162"/>
        <end position="163"/>
    </location>
    <ligand>
        <name>S-adenosyl-L-methionine</name>
        <dbReference type="ChEBI" id="CHEBI:59789"/>
    </ligand>
</feature>
<feature type="binding site" evidence="13">
    <location>
        <position position="119"/>
    </location>
    <ligand>
        <name>[4Fe-4S] cluster</name>
        <dbReference type="ChEBI" id="CHEBI:49883"/>
        <note>4Fe-4S-S-AdoMet</note>
    </ligand>
</feature>
<comment type="caution">
    <text evidence="15">The sequence shown here is derived from an EMBL/GenBank/DDBJ whole genome shotgun (WGS) entry which is preliminary data.</text>
</comment>
<feature type="domain" description="Radical SAM core" evidence="14">
    <location>
        <begin position="101"/>
        <end position="331"/>
    </location>
</feature>
<keyword evidence="7 13" id="KW-0949">S-adenosyl-L-methionine</keyword>
<keyword evidence="11 13" id="KW-0411">Iron-sulfur</keyword>
<dbReference type="PIRSF" id="PIRSF006004">
    <property type="entry name" value="CHP00048"/>
    <property type="match status" value="1"/>
</dbReference>
<feature type="binding site" evidence="13">
    <location>
        <position position="194"/>
    </location>
    <ligand>
        <name>S-adenosyl-L-methionine</name>
        <dbReference type="ChEBI" id="CHEBI:59789"/>
    </ligand>
</feature>
<accession>A0ABN1LWA1</accession>
<evidence type="ECO:0000256" key="6">
    <source>
        <dbReference type="ARBA" id="ARBA00022679"/>
    </source>
</evidence>
<dbReference type="Gene3D" id="3.20.20.70">
    <property type="entry name" value="Aldolase class I"/>
    <property type="match status" value="1"/>
</dbReference>
<keyword evidence="12 13" id="KW-1015">Disulfide bond</keyword>
<keyword evidence="16" id="KW-1185">Reference proteome</keyword>
<comment type="catalytic activity">
    <reaction evidence="13">
        <text>adenosine(37) in tRNA + 2 reduced [2Fe-2S]-[ferredoxin] + 2 S-adenosyl-L-methionine = 2-methyladenosine(37) in tRNA + 5'-deoxyadenosine + L-methionine + 2 oxidized [2Fe-2S]-[ferredoxin] + S-adenosyl-L-homocysteine</text>
        <dbReference type="Rhea" id="RHEA:43332"/>
        <dbReference type="Rhea" id="RHEA-COMP:10000"/>
        <dbReference type="Rhea" id="RHEA-COMP:10001"/>
        <dbReference type="Rhea" id="RHEA-COMP:10162"/>
        <dbReference type="Rhea" id="RHEA-COMP:10485"/>
        <dbReference type="ChEBI" id="CHEBI:17319"/>
        <dbReference type="ChEBI" id="CHEBI:33737"/>
        <dbReference type="ChEBI" id="CHEBI:33738"/>
        <dbReference type="ChEBI" id="CHEBI:57844"/>
        <dbReference type="ChEBI" id="CHEBI:57856"/>
        <dbReference type="ChEBI" id="CHEBI:59789"/>
        <dbReference type="ChEBI" id="CHEBI:74411"/>
        <dbReference type="ChEBI" id="CHEBI:74497"/>
        <dbReference type="EC" id="2.1.1.192"/>
    </reaction>
</comment>
<dbReference type="PROSITE" id="PS51918">
    <property type="entry name" value="RADICAL_SAM"/>
    <property type="match status" value="1"/>
</dbReference>
<dbReference type="HAMAP" id="MF_01849">
    <property type="entry name" value="RNA_methyltr_RlmN"/>
    <property type="match status" value="1"/>
</dbReference>
<dbReference type="InterPro" id="IPR027492">
    <property type="entry name" value="RNA_MTrfase_RlmN"/>
</dbReference>
<keyword evidence="6 13" id="KW-0808">Transferase</keyword>
<comment type="miscellaneous">
    <text evidence="13">Reaction proceeds by a ping-pong mechanism involving intermediate methylation of a conserved cysteine residue.</text>
</comment>
<evidence type="ECO:0000313" key="15">
    <source>
        <dbReference type="EMBL" id="GAA0861087.1"/>
    </source>
</evidence>
<evidence type="ECO:0000256" key="11">
    <source>
        <dbReference type="ARBA" id="ARBA00023014"/>
    </source>
</evidence>
<dbReference type="SFLD" id="SFLDS00029">
    <property type="entry name" value="Radical_SAM"/>
    <property type="match status" value="1"/>
</dbReference>
<dbReference type="SFLD" id="SFLDF00275">
    <property type="entry name" value="adenosine_C2_methyltransferase"/>
    <property type="match status" value="1"/>
</dbReference>
<feature type="binding site" evidence="13">
    <location>
        <position position="122"/>
    </location>
    <ligand>
        <name>[4Fe-4S] cluster</name>
        <dbReference type="ChEBI" id="CHEBI:49883"/>
        <note>4Fe-4S-S-AdoMet</note>
    </ligand>
</feature>
<dbReference type="SMART" id="SM00729">
    <property type="entry name" value="Elp3"/>
    <property type="match status" value="1"/>
</dbReference>
<name>A0ABN1LWA1_9FIRM</name>
<dbReference type="PANTHER" id="PTHR30544">
    <property type="entry name" value="23S RRNA METHYLTRANSFERASE"/>
    <property type="match status" value="1"/>
</dbReference>
<evidence type="ECO:0000256" key="2">
    <source>
        <dbReference type="ARBA" id="ARBA00022485"/>
    </source>
</evidence>
<feature type="active site" description="S-methylcysteine intermediate" evidence="13">
    <location>
        <position position="336"/>
    </location>
</feature>
<keyword evidence="5 13" id="KW-0489">Methyltransferase</keyword>
<evidence type="ECO:0000313" key="16">
    <source>
        <dbReference type="Proteomes" id="UP001400965"/>
    </source>
</evidence>
<evidence type="ECO:0000256" key="5">
    <source>
        <dbReference type="ARBA" id="ARBA00022603"/>
    </source>
</evidence>
<evidence type="ECO:0000256" key="7">
    <source>
        <dbReference type="ARBA" id="ARBA00022691"/>
    </source>
</evidence>
<dbReference type="InterPro" id="IPR006638">
    <property type="entry name" value="Elp3/MiaA/NifB-like_rSAM"/>
</dbReference>
<comment type="subcellular location">
    <subcellularLocation>
        <location evidence="1 13">Cytoplasm</location>
    </subcellularLocation>
</comment>
<keyword evidence="3 13" id="KW-0963">Cytoplasm</keyword>
<dbReference type="EC" id="2.1.1.192" evidence="13"/>
<sequence length="344" mass="39433">MNNDNKVCLKNLTEEELKEFIKSIGEKAFRGTQIYGWIYKGAKTFDDMNNIPKSLREKLEKVSYIGNLDTELKLESKIDGTRKYLFLLNDGNIIESVMMEYEHGVTVCISNQVGCRMGCKFCASTIDGLLRNLEPWEILDQIIKIQEDIGKRVSNIVLMGSGEPLDNFDNTKKFLQLVNEKNGLNIGYRHITLSTCGVVPKMYELADLKIPINLALSLHSPYDESRKEIMPIANAYSIKEVIDACKNYIKTTNRRVTFEYSLIKGVNDSKEDAKELSRILKGLLCHVNLIPINKVEERDYEKPDKTYVYKFRDMLLKENIPATIRREMGADINGACGQLRRKHK</sequence>
<keyword evidence="4 13" id="KW-0698">rRNA processing</keyword>
<evidence type="ECO:0000256" key="13">
    <source>
        <dbReference type="HAMAP-Rule" id="MF_01849"/>
    </source>
</evidence>
<comment type="catalytic activity">
    <reaction evidence="13">
        <text>adenosine(2503) in 23S rRNA + 2 reduced [2Fe-2S]-[ferredoxin] + 2 S-adenosyl-L-methionine = 2-methyladenosine(2503) in 23S rRNA + 5'-deoxyadenosine + L-methionine + 2 oxidized [2Fe-2S]-[ferredoxin] + S-adenosyl-L-homocysteine</text>
        <dbReference type="Rhea" id="RHEA:42916"/>
        <dbReference type="Rhea" id="RHEA-COMP:10000"/>
        <dbReference type="Rhea" id="RHEA-COMP:10001"/>
        <dbReference type="Rhea" id="RHEA-COMP:10152"/>
        <dbReference type="Rhea" id="RHEA-COMP:10282"/>
        <dbReference type="ChEBI" id="CHEBI:17319"/>
        <dbReference type="ChEBI" id="CHEBI:33737"/>
        <dbReference type="ChEBI" id="CHEBI:33738"/>
        <dbReference type="ChEBI" id="CHEBI:57844"/>
        <dbReference type="ChEBI" id="CHEBI:57856"/>
        <dbReference type="ChEBI" id="CHEBI:59789"/>
        <dbReference type="ChEBI" id="CHEBI:74411"/>
        <dbReference type="ChEBI" id="CHEBI:74497"/>
        <dbReference type="EC" id="2.1.1.192"/>
    </reaction>
</comment>
<dbReference type="InterPro" id="IPR040072">
    <property type="entry name" value="Methyltransferase_A"/>
</dbReference>
<dbReference type="SUPFAM" id="SSF102114">
    <property type="entry name" value="Radical SAM enzymes"/>
    <property type="match status" value="1"/>
</dbReference>
<dbReference type="SFLD" id="SFLDG01062">
    <property type="entry name" value="methyltransferase_(Class_A)"/>
    <property type="match status" value="1"/>
</dbReference>
<dbReference type="InterPro" id="IPR048641">
    <property type="entry name" value="RlmN_N"/>
</dbReference>
<reference evidence="15 16" key="1">
    <citation type="journal article" date="2019" name="Int. J. Syst. Evol. Microbiol.">
        <title>The Global Catalogue of Microorganisms (GCM) 10K type strain sequencing project: providing services to taxonomists for standard genome sequencing and annotation.</title>
        <authorList>
            <consortium name="The Broad Institute Genomics Platform"/>
            <consortium name="The Broad Institute Genome Sequencing Center for Infectious Disease"/>
            <person name="Wu L."/>
            <person name="Ma J."/>
        </authorList>
    </citation>
    <scope>NUCLEOTIDE SEQUENCE [LARGE SCALE GENOMIC DNA]</scope>
    <source>
        <strain evidence="15 16">JCM 6486</strain>
    </source>
</reference>
<keyword evidence="9 13" id="KW-0479">Metal-binding</keyword>
<dbReference type="InterPro" id="IPR007197">
    <property type="entry name" value="rSAM"/>
</dbReference>
<evidence type="ECO:0000256" key="12">
    <source>
        <dbReference type="ARBA" id="ARBA00023157"/>
    </source>
</evidence>
<evidence type="ECO:0000256" key="8">
    <source>
        <dbReference type="ARBA" id="ARBA00022694"/>
    </source>
</evidence>
<evidence type="ECO:0000256" key="3">
    <source>
        <dbReference type="ARBA" id="ARBA00022490"/>
    </source>
</evidence>
<dbReference type="CDD" id="cd01335">
    <property type="entry name" value="Radical_SAM"/>
    <property type="match status" value="1"/>
</dbReference>